<protein>
    <submittedName>
        <fullName evidence="1">Uncharacterized protein</fullName>
    </submittedName>
</protein>
<organism evidence="1 2">
    <name type="scientific">Candidatus Paenalcaligenes intestinipullorum</name>
    <dbReference type="NCBI Taxonomy" id="2838718"/>
    <lineage>
        <taxon>Bacteria</taxon>
        <taxon>Pseudomonadati</taxon>
        <taxon>Pseudomonadota</taxon>
        <taxon>Betaproteobacteria</taxon>
        <taxon>Burkholderiales</taxon>
        <taxon>Alcaligenaceae</taxon>
        <taxon>Paenalcaligenes</taxon>
    </lineage>
</organism>
<reference evidence="1" key="1">
    <citation type="journal article" date="2021" name="PeerJ">
        <title>Extensive microbial diversity within the chicken gut microbiome revealed by metagenomics and culture.</title>
        <authorList>
            <person name="Gilroy R."/>
            <person name="Ravi A."/>
            <person name="Getino M."/>
            <person name="Pursley I."/>
            <person name="Horton D.L."/>
            <person name="Alikhan N.F."/>
            <person name="Baker D."/>
            <person name="Gharbi K."/>
            <person name="Hall N."/>
            <person name="Watson M."/>
            <person name="Adriaenssens E.M."/>
            <person name="Foster-Nyarko E."/>
            <person name="Jarju S."/>
            <person name="Secka A."/>
            <person name="Antonio M."/>
            <person name="Oren A."/>
            <person name="Chaudhuri R.R."/>
            <person name="La Ragione R."/>
            <person name="Hildebrand F."/>
            <person name="Pallen M.J."/>
        </authorList>
    </citation>
    <scope>NUCLEOTIDE SEQUENCE</scope>
    <source>
        <strain evidence="1">9264</strain>
    </source>
</reference>
<evidence type="ECO:0000313" key="2">
    <source>
        <dbReference type="Proteomes" id="UP000823889"/>
    </source>
</evidence>
<gene>
    <name evidence="1" type="ORF">H9906_02825</name>
</gene>
<accession>A0A9D2RHY9</accession>
<dbReference type="EMBL" id="DWUQ01000054">
    <property type="protein sequence ID" value="HJD43947.1"/>
    <property type="molecule type" value="Genomic_DNA"/>
</dbReference>
<evidence type="ECO:0000313" key="1">
    <source>
        <dbReference type="EMBL" id="HJD43947.1"/>
    </source>
</evidence>
<sequence>MRHRTVDQGSFEIRDSAGQTYTVIERLNQVQLNGEETWRDARQSYQLVDGRPVNKLKDGSYEVIFNDRQTIPAELCD</sequence>
<comment type="caution">
    <text evidence="1">The sequence shown here is derived from an EMBL/GenBank/DDBJ whole genome shotgun (WGS) entry which is preliminary data.</text>
</comment>
<name>A0A9D2RHY9_9BURK</name>
<reference evidence="1" key="2">
    <citation type="submission" date="2021-04" db="EMBL/GenBank/DDBJ databases">
        <authorList>
            <person name="Gilroy R."/>
        </authorList>
    </citation>
    <scope>NUCLEOTIDE SEQUENCE</scope>
    <source>
        <strain evidence="1">9264</strain>
    </source>
</reference>
<proteinExistence type="predicted"/>
<dbReference type="AlphaFoldDB" id="A0A9D2RHY9"/>
<dbReference type="Proteomes" id="UP000823889">
    <property type="component" value="Unassembled WGS sequence"/>
</dbReference>